<evidence type="ECO:0000256" key="6">
    <source>
        <dbReference type="SAM" id="SignalP"/>
    </source>
</evidence>
<dbReference type="SMART" id="SM00633">
    <property type="entry name" value="Glyco_10"/>
    <property type="match status" value="1"/>
</dbReference>
<dbReference type="GO" id="GO:0045493">
    <property type="term" value="P:xylan catabolic process"/>
    <property type="evidence" value="ECO:0000318"/>
    <property type="project" value="GO_Central"/>
</dbReference>
<accession>A0A0A0K6B7</accession>
<evidence type="ECO:0000313" key="9">
    <source>
        <dbReference type="Proteomes" id="UP000029981"/>
    </source>
</evidence>
<dbReference type="PROSITE" id="PS51760">
    <property type="entry name" value="GH10_2"/>
    <property type="match status" value="1"/>
</dbReference>
<dbReference type="InterPro" id="IPR008979">
    <property type="entry name" value="Galactose-bd-like_sf"/>
</dbReference>
<gene>
    <name evidence="8" type="ORF">Csa_7G071360</name>
</gene>
<dbReference type="InterPro" id="IPR017853">
    <property type="entry name" value="GH"/>
</dbReference>
<dbReference type="SUPFAM" id="SSF51445">
    <property type="entry name" value="(Trans)glycosidases"/>
    <property type="match status" value="1"/>
</dbReference>
<dbReference type="Pfam" id="PF00331">
    <property type="entry name" value="Glyco_hydro_10"/>
    <property type="match status" value="1"/>
</dbReference>
<evidence type="ECO:0000259" key="7">
    <source>
        <dbReference type="PROSITE" id="PS51760"/>
    </source>
</evidence>
<dbReference type="SUPFAM" id="SSF49785">
    <property type="entry name" value="Galactose-binding domain-like"/>
    <property type="match status" value="1"/>
</dbReference>
<keyword evidence="6" id="KW-0732">Signal</keyword>
<evidence type="ECO:0000256" key="1">
    <source>
        <dbReference type="ARBA" id="ARBA00007495"/>
    </source>
</evidence>
<feature type="domain" description="GH10" evidence="7">
    <location>
        <begin position="216"/>
        <end position="514"/>
    </location>
</feature>
<feature type="chain" id="PRO_5001964974" description="GH10 domain-containing protein" evidence="6">
    <location>
        <begin position="22"/>
        <end position="584"/>
    </location>
</feature>
<evidence type="ECO:0000256" key="4">
    <source>
        <dbReference type="ARBA" id="ARBA00023277"/>
    </source>
</evidence>
<reference evidence="8 9" key="4">
    <citation type="journal article" date="2011" name="BMC Genomics">
        <title>RNA-Seq improves annotation of protein-coding genes in the cucumber genome.</title>
        <authorList>
            <person name="Li Z."/>
            <person name="Zhang Z."/>
            <person name="Yan P."/>
            <person name="Huang S."/>
            <person name="Fei Z."/>
            <person name="Lin K."/>
        </authorList>
    </citation>
    <scope>NUCLEOTIDE SEQUENCE [LARGE SCALE GENOMIC DNA]</scope>
    <source>
        <strain evidence="9">cv. 9930</strain>
    </source>
</reference>
<evidence type="ECO:0000256" key="2">
    <source>
        <dbReference type="ARBA" id="ARBA00022737"/>
    </source>
</evidence>
<evidence type="ECO:0000256" key="3">
    <source>
        <dbReference type="ARBA" id="ARBA00022801"/>
    </source>
</evidence>
<dbReference type="Gramene" id="KGN43847">
    <property type="protein sequence ID" value="KGN43847"/>
    <property type="gene ID" value="Csa_7G071360"/>
</dbReference>
<dbReference type="InterPro" id="IPR044846">
    <property type="entry name" value="GH10"/>
</dbReference>
<dbReference type="GO" id="GO:0031176">
    <property type="term" value="F:endo-1,4-beta-xylanase activity"/>
    <property type="evidence" value="ECO:0000318"/>
    <property type="project" value="GO_Central"/>
</dbReference>
<dbReference type="OMA" id="GHNVIWD"/>
<sequence length="584" mass="65715">MGMAMITNVALILCAVLLASGFGTNALTYDYSANIECLVNPESAQYMGGIIENPEMKDGLKGWFPFGSAKIEHREESNGNVFIVAHSRNHSYDTFSQTLHLHSNIIYTFSAWVQVNEGKADVAAVIKTRRGYEHVAVTVAQSNCWSFFKGGLTVTEPGPVELYFESNNTKVEIWVDSVSLQPFTQEQWRAHQDQAIEKYRKRRVKIQTLNKEGNPLPNATISLGQWRPGFPVGCAINRNILNNSPYQNWFLSRFTTTTFENEMKWYSNEQTPGRVDYSVSDAMIYFAKQHNIAVRGHNVIWDDPEFLQGWVKSLSNTALYRAARRRLNSVMSKYRGQVIAWDVENENLHFNFFESKLGWPASGLFYNWAMKADQSIPLFLNEFNTIESSGDAASSPARYLQKLDTIRKFPGNRGGRFAIGLESHFGPSPNIAYMRSAIDTLGSAGVPIWLTEVDVSNSANQAYNLEQVLREGFSHPKVNGIVIWSAWAPWGCYRMCLTDNNFRNLPTGDVVDKLLKEWGIKGSITATTDSNGFFEASLFHGEYEMKISHPSVAKSSIDAQKFSVLPASEGESEQQSPLLIQVEF</sequence>
<dbReference type="Gene3D" id="2.60.120.260">
    <property type="entry name" value="Galactose-binding domain-like"/>
    <property type="match status" value="1"/>
</dbReference>
<dbReference type="PANTHER" id="PTHR31490:SF2">
    <property type="entry name" value="GLYCOSYL HYDROLASE FAMILY 10 PROTEIN"/>
    <property type="match status" value="1"/>
</dbReference>
<dbReference type="Pfam" id="PF02018">
    <property type="entry name" value="CBM_4_9"/>
    <property type="match status" value="1"/>
</dbReference>
<proteinExistence type="inferred from homology"/>
<comment type="similarity">
    <text evidence="1">Belongs to the glycosyl hydrolase 10 (cellulase F) family.</text>
</comment>
<name>A0A0A0K6B7_CUCSA</name>
<dbReference type="InterPro" id="IPR001000">
    <property type="entry name" value="GH10_dom"/>
</dbReference>
<keyword evidence="5" id="KW-0624">Polysaccharide degradation</keyword>
<reference evidence="8 9" key="2">
    <citation type="journal article" date="2009" name="PLoS ONE">
        <title>An integrated genetic and cytogenetic map of the cucumber genome.</title>
        <authorList>
            <person name="Ren Y."/>
            <person name="Zhang Z."/>
            <person name="Liu J."/>
            <person name="Staub J.E."/>
            <person name="Han Y."/>
            <person name="Cheng Z."/>
            <person name="Li X."/>
            <person name="Lu J."/>
            <person name="Miao H."/>
            <person name="Kang H."/>
            <person name="Xie B."/>
            <person name="Gu X."/>
            <person name="Wang X."/>
            <person name="Du Y."/>
            <person name="Jin W."/>
            <person name="Huang S."/>
        </authorList>
    </citation>
    <scope>NUCLEOTIDE SEQUENCE [LARGE SCALE GENOMIC DNA]</scope>
    <source>
        <strain evidence="9">cv. 9930</strain>
    </source>
</reference>
<dbReference type="Proteomes" id="UP000029981">
    <property type="component" value="Chromosome 7"/>
</dbReference>
<keyword evidence="9" id="KW-1185">Reference proteome</keyword>
<reference evidence="8 9" key="3">
    <citation type="journal article" date="2010" name="BMC Genomics">
        <title>Transcriptome sequencing and comparative analysis of cucumber flowers with different sex types.</title>
        <authorList>
            <person name="Guo S."/>
            <person name="Zheng Y."/>
            <person name="Joung J.G."/>
            <person name="Liu S."/>
            <person name="Zhang Z."/>
            <person name="Crasta O.R."/>
            <person name="Sobral B.W."/>
            <person name="Xu Y."/>
            <person name="Huang S."/>
            <person name="Fei Z."/>
        </authorList>
    </citation>
    <scope>NUCLEOTIDE SEQUENCE [LARGE SCALE GENOMIC DNA]</scope>
    <source>
        <strain evidence="9">cv. 9930</strain>
    </source>
</reference>
<dbReference type="eggNOG" id="ENOG502QSCW">
    <property type="taxonomic scope" value="Eukaryota"/>
</dbReference>
<protein>
    <recommendedName>
        <fullName evidence="7">GH10 domain-containing protein</fullName>
    </recommendedName>
</protein>
<organism evidence="8 9">
    <name type="scientific">Cucumis sativus</name>
    <name type="common">Cucumber</name>
    <dbReference type="NCBI Taxonomy" id="3659"/>
    <lineage>
        <taxon>Eukaryota</taxon>
        <taxon>Viridiplantae</taxon>
        <taxon>Streptophyta</taxon>
        <taxon>Embryophyta</taxon>
        <taxon>Tracheophyta</taxon>
        <taxon>Spermatophyta</taxon>
        <taxon>Magnoliopsida</taxon>
        <taxon>eudicotyledons</taxon>
        <taxon>Gunneridae</taxon>
        <taxon>Pentapetalae</taxon>
        <taxon>rosids</taxon>
        <taxon>fabids</taxon>
        <taxon>Cucurbitales</taxon>
        <taxon>Cucurbitaceae</taxon>
        <taxon>Benincaseae</taxon>
        <taxon>Cucumis</taxon>
    </lineage>
</organism>
<dbReference type="InterPro" id="IPR003305">
    <property type="entry name" value="CenC_carb-bd"/>
</dbReference>
<reference evidence="8 9" key="1">
    <citation type="journal article" date="2009" name="Nat. Genet.">
        <title>The genome of the cucumber, Cucumis sativus L.</title>
        <authorList>
            <person name="Huang S."/>
            <person name="Li R."/>
            <person name="Zhang Z."/>
            <person name="Li L."/>
            <person name="Gu X."/>
            <person name="Fan W."/>
            <person name="Lucas W.J."/>
            <person name="Wang X."/>
            <person name="Xie B."/>
            <person name="Ni P."/>
            <person name="Ren Y."/>
            <person name="Zhu H."/>
            <person name="Li J."/>
            <person name="Lin K."/>
            <person name="Jin W."/>
            <person name="Fei Z."/>
            <person name="Li G."/>
            <person name="Staub J."/>
            <person name="Kilian A."/>
            <person name="van der Vossen E.A."/>
            <person name="Wu Y."/>
            <person name="Guo J."/>
            <person name="He J."/>
            <person name="Jia Z."/>
            <person name="Ren Y."/>
            <person name="Tian G."/>
            <person name="Lu Y."/>
            <person name="Ruan J."/>
            <person name="Qian W."/>
            <person name="Wang M."/>
            <person name="Huang Q."/>
            <person name="Li B."/>
            <person name="Xuan Z."/>
            <person name="Cao J."/>
            <person name="Asan"/>
            <person name="Wu Z."/>
            <person name="Zhang J."/>
            <person name="Cai Q."/>
            <person name="Bai Y."/>
            <person name="Zhao B."/>
            <person name="Han Y."/>
            <person name="Li Y."/>
            <person name="Li X."/>
            <person name="Wang S."/>
            <person name="Shi Q."/>
            <person name="Liu S."/>
            <person name="Cho W.K."/>
            <person name="Kim J.Y."/>
            <person name="Xu Y."/>
            <person name="Heller-Uszynska K."/>
            <person name="Miao H."/>
            <person name="Cheng Z."/>
            <person name="Zhang S."/>
            <person name="Wu J."/>
            <person name="Yang Y."/>
            <person name="Kang H."/>
            <person name="Li M."/>
            <person name="Liang H."/>
            <person name="Ren X."/>
            <person name="Shi Z."/>
            <person name="Wen M."/>
            <person name="Jian M."/>
            <person name="Yang H."/>
            <person name="Zhang G."/>
            <person name="Yang Z."/>
            <person name="Chen R."/>
            <person name="Liu S."/>
            <person name="Li J."/>
            <person name="Ma L."/>
            <person name="Liu H."/>
            <person name="Zhou Y."/>
            <person name="Zhao J."/>
            <person name="Fang X."/>
            <person name="Li G."/>
            <person name="Fang L."/>
            <person name="Li Y."/>
            <person name="Liu D."/>
            <person name="Zheng H."/>
            <person name="Zhang Y."/>
            <person name="Qin N."/>
            <person name="Li Z."/>
            <person name="Yang G."/>
            <person name="Yang S."/>
            <person name="Bolund L."/>
            <person name="Kristiansen K."/>
            <person name="Zheng H."/>
            <person name="Li S."/>
            <person name="Zhang X."/>
            <person name="Yang H."/>
            <person name="Wang J."/>
            <person name="Sun R."/>
            <person name="Zhang B."/>
            <person name="Jiang S."/>
            <person name="Wang J."/>
            <person name="Du Y."/>
            <person name="Li S."/>
        </authorList>
    </citation>
    <scope>NUCLEOTIDE SEQUENCE [LARGE SCALE GENOMIC DNA]</scope>
    <source>
        <strain evidence="9">cv. 9930</strain>
    </source>
</reference>
<evidence type="ECO:0000313" key="8">
    <source>
        <dbReference type="EMBL" id="KGN43847.1"/>
    </source>
</evidence>
<evidence type="ECO:0000256" key="5">
    <source>
        <dbReference type="ARBA" id="ARBA00023326"/>
    </source>
</evidence>
<dbReference type="AlphaFoldDB" id="A0A0A0K6B7"/>
<keyword evidence="2" id="KW-0677">Repeat</keyword>
<dbReference type="EMBL" id="CM002928">
    <property type="protein sequence ID" value="KGN43847.1"/>
    <property type="molecule type" value="Genomic_DNA"/>
</dbReference>
<dbReference type="PANTHER" id="PTHR31490">
    <property type="entry name" value="GLYCOSYL HYDROLASE"/>
    <property type="match status" value="1"/>
</dbReference>
<dbReference type="Gene3D" id="3.20.20.80">
    <property type="entry name" value="Glycosidases"/>
    <property type="match status" value="1"/>
</dbReference>
<feature type="signal peptide" evidence="6">
    <location>
        <begin position="1"/>
        <end position="21"/>
    </location>
</feature>
<keyword evidence="4" id="KW-0119">Carbohydrate metabolism</keyword>
<keyword evidence="3" id="KW-0378">Hydrolase</keyword>